<keyword evidence="2" id="KW-1133">Transmembrane helix</keyword>
<protein>
    <submittedName>
        <fullName evidence="3">DUF2752 domain-containing protein</fullName>
    </submittedName>
</protein>
<dbReference type="OrthoDB" id="5966662at2"/>
<sequence length="167" mass="18458">MVGRFAPERRRILWLLGGLGACVLTGIGYLLVADPHDRRAPMPTCPTKLVTDLDCPACGGLRMVHAALHGNWGRALHDNAYLVVALPCAMAALLVWTRHRWQDPTWRTPRWIGRAFLATAAPWAVLRNLPGWPWRPTRPTPEPAPLGTGHRSARRGAAPARHLTRAP</sequence>
<keyword evidence="2" id="KW-0812">Transmembrane</keyword>
<dbReference type="RefSeq" id="WP_124845593.1">
    <property type="nucleotide sequence ID" value="NZ_RQZG01000017.1"/>
</dbReference>
<evidence type="ECO:0000256" key="2">
    <source>
        <dbReference type="SAM" id="Phobius"/>
    </source>
</evidence>
<organism evidence="3 4">
    <name type="scientific">Arachnia propionica</name>
    <dbReference type="NCBI Taxonomy" id="1750"/>
    <lineage>
        <taxon>Bacteria</taxon>
        <taxon>Bacillati</taxon>
        <taxon>Actinomycetota</taxon>
        <taxon>Actinomycetes</taxon>
        <taxon>Propionibacteriales</taxon>
        <taxon>Propionibacteriaceae</taxon>
        <taxon>Arachnia</taxon>
    </lineage>
</organism>
<evidence type="ECO:0000313" key="3">
    <source>
        <dbReference type="EMBL" id="RRD03718.1"/>
    </source>
</evidence>
<dbReference type="Pfam" id="PF10825">
    <property type="entry name" value="DUF2752"/>
    <property type="match status" value="1"/>
</dbReference>
<dbReference type="InterPro" id="IPR021215">
    <property type="entry name" value="DUF2752"/>
</dbReference>
<feature type="transmembrane region" description="Helical" evidence="2">
    <location>
        <begin position="80"/>
        <end position="97"/>
    </location>
</feature>
<dbReference type="EMBL" id="RQZG01000017">
    <property type="protein sequence ID" value="RRD03718.1"/>
    <property type="molecule type" value="Genomic_DNA"/>
</dbReference>
<dbReference type="Proteomes" id="UP000280819">
    <property type="component" value="Unassembled WGS sequence"/>
</dbReference>
<gene>
    <name evidence="3" type="ORF">EII34_13000</name>
</gene>
<keyword evidence="2" id="KW-0472">Membrane</keyword>
<evidence type="ECO:0000256" key="1">
    <source>
        <dbReference type="SAM" id="MobiDB-lite"/>
    </source>
</evidence>
<feature type="transmembrane region" description="Helical" evidence="2">
    <location>
        <begin position="12"/>
        <end position="32"/>
    </location>
</feature>
<name>A0A3P1T349_9ACTN</name>
<dbReference type="PROSITE" id="PS51257">
    <property type="entry name" value="PROKAR_LIPOPROTEIN"/>
    <property type="match status" value="1"/>
</dbReference>
<accession>A0A3P1T349</accession>
<dbReference type="AlphaFoldDB" id="A0A3P1T349"/>
<reference evidence="3 4" key="1">
    <citation type="submission" date="2018-11" db="EMBL/GenBank/DDBJ databases">
        <title>Genomes From Bacteria Associated with the Canine Oral Cavity: a Test Case for Automated Genome-Based Taxonomic Assignment.</title>
        <authorList>
            <person name="Coil D.A."/>
            <person name="Jospin G."/>
            <person name="Darling A.E."/>
            <person name="Wallis C."/>
            <person name="Davis I.J."/>
            <person name="Harris S."/>
            <person name="Eisen J.A."/>
            <person name="Holcombe L.J."/>
            <person name="O'Flynn C."/>
        </authorList>
    </citation>
    <scope>NUCLEOTIDE SEQUENCE [LARGE SCALE GENOMIC DNA]</scope>
    <source>
        <strain evidence="3 4">OH887_COT-365</strain>
    </source>
</reference>
<comment type="caution">
    <text evidence="3">The sequence shown here is derived from an EMBL/GenBank/DDBJ whole genome shotgun (WGS) entry which is preliminary data.</text>
</comment>
<evidence type="ECO:0000313" key="4">
    <source>
        <dbReference type="Proteomes" id="UP000280819"/>
    </source>
</evidence>
<feature type="region of interest" description="Disordered" evidence="1">
    <location>
        <begin position="136"/>
        <end position="167"/>
    </location>
</feature>
<proteinExistence type="predicted"/>